<organism evidence="1 2">
    <name type="scientific">Xenopus laevis</name>
    <name type="common">African clawed frog</name>
    <dbReference type="NCBI Taxonomy" id="8355"/>
    <lineage>
        <taxon>Eukaryota</taxon>
        <taxon>Metazoa</taxon>
        <taxon>Chordata</taxon>
        <taxon>Craniata</taxon>
        <taxon>Vertebrata</taxon>
        <taxon>Euteleostomi</taxon>
        <taxon>Amphibia</taxon>
        <taxon>Batrachia</taxon>
        <taxon>Anura</taxon>
        <taxon>Pipoidea</taxon>
        <taxon>Pipidae</taxon>
        <taxon>Xenopodinae</taxon>
        <taxon>Xenopus</taxon>
        <taxon>Xenopus</taxon>
    </lineage>
</organism>
<sequence>HNDEGSITALTDKVHCCAVKFKQKAEIMVREQLKGLRVESGLIGMLVIKRAKMKHKGPQTPGPTGSFPGILMGQSDTDLCMKTSFSILLLGISTDEPFLHPATFFSSSRTSTILWVDT</sequence>
<dbReference type="EMBL" id="CM004466">
    <property type="protein sequence ID" value="OCU02733.1"/>
    <property type="molecule type" value="Genomic_DNA"/>
</dbReference>
<feature type="non-terminal residue" evidence="1">
    <location>
        <position position="118"/>
    </location>
</feature>
<accession>A0A974E4H9</accession>
<dbReference type="Proteomes" id="UP000694892">
    <property type="component" value="Chromosome 1L"/>
</dbReference>
<evidence type="ECO:0000313" key="2">
    <source>
        <dbReference type="Proteomes" id="UP000694892"/>
    </source>
</evidence>
<reference evidence="2" key="1">
    <citation type="journal article" date="2016" name="Nature">
        <title>Genome evolution in the allotetraploid frog Xenopus laevis.</title>
        <authorList>
            <person name="Session A.M."/>
            <person name="Uno Y."/>
            <person name="Kwon T."/>
            <person name="Chapman J.A."/>
            <person name="Toyoda A."/>
            <person name="Takahashi S."/>
            <person name="Fukui A."/>
            <person name="Hikosaka A."/>
            <person name="Suzuki A."/>
            <person name="Kondo M."/>
            <person name="van Heeringen S.J."/>
            <person name="Quigley I."/>
            <person name="Heinz S."/>
            <person name="Ogino H."/>
            <person name="Ochi H."/>
            <person name="Hellsten U."/>
            <person name="Lyons J.B."/>
            <person name="Simakov O."/>
            <person name="Putnam N."/>
            <person name="Stites J."/>
            <person name="Kuroki Y."/>
            <person name="Tanaka T."/>
            <person name="Michiue T."/>
            <person name="Watanabe M."/>
            <person name="Bogdanovic O."/>
            <person name="Lister R."/>
            <person name="Georgiou G."/>
            <person name="Paranjpe S.S."/>
            <person name="van Kruijsbergen I."/>
            <person name="Shu S."/>
            <person name="Carlson J."/>
            <person name="Kinoshita T."/>
            <person name="Ohta Y."/>
            <person name="Mawaribuchi S."/>
            <person name="Jenkins J."/>
            <person name="Grimwood J."/>
            <person name="Schmutz J."/>
            <person name="Mitros T."/>
            <person name="Mozaffari S.V."/>
            <person name="Suzuki Y."/>
            <person name="Haramoto Y."/>
            <person name="Yamamoto T.S."/>
            <person name="Takagi C."/>
            <person name="Heald R."/>
            <person name="Miller K."/>
            <person name="Haudenschild C."/>
            <person name="Kitzman J."/>
            <person name="Nakayama T."/>
            <person name="Izutsu Y."/>
            <person name="Robert J."/>
            <person name="Fortriede J."/>
            <person name="Burns K."/>
            <person name="Lotay V."/>
            <person name="Karimi K."/>
            <person name="Yasuoka Y."/>
            <person name="Dichmann D.S."/>
            <person name="Flajnik M.F."/>
            <person name="Houston D.W."/>
            <person name="Shendure J."/>
            <person name="DuPasquier L."/>
            <person name="Vize P.D."/>
            <person name="Zorn A.M."/>
            <person name="Ito M."/>
            <person name="Marcotte E.M."/>
            <person name="Wallingford J.B."/>
            <person name="Ito Y."/>
            <person name="Asashima M."/>
            <person name="Ueno N."/>
            <person name="Matsuda Y."/>
            <person name="Veenstra G.J."/>
            <person name="Fujiyama A."/>
            <person name="Harland R.M."/>
            <person name="Taira M."/>
            <person name="Rokhsar D.S."/>
        </authorList>
    </citation>
    <scope>NUCLEOTIDE SEQUENCE [LARGE SCALE GENOMIC DNA]</scope>
    <source>
        <strain evidence="2">J</strain>
    </source>
</reference>
<protein>
    <submittedName>
        <fullName evidence="1">Uncharacterized protein</fullName>
    </submittedName>
</protein>
<proteinExistence type="predicted"/>
<evidence type="ECO:0000313" key="1">
    <source>
        <dbReference type="EMBL" id="OCU02733.1"/>
    </source>
</evidence>
<dbReference type="AlphaFoldDB" id="A0A974E4H9"/>
<name>A0A974E4H9_XENLA</name>
<feature type="non-terminal residue" evidence="1">
    <location>
        <position position="1"/>
    </location>
</feature>
<gene>
    <name evidence="1" type="ORF">XELAEV_18008499mg</name>
</gene>